<comment type="pathway">
    <text evidence="1">Carbohydrate degradation; glycolysis; D-glyceraldehyde 3-phosphate and glycerone phosphate from D-glucose: step 2/4.</text>
</comment>
<dbReference type="AlphaFoldDB" id="A0A347ZQZ0"/>
<dbReference type="OrthoDB" id="5592106at2"/>
<dbReference type="GO" id="GO:0005737">
    <property type="term" value="C:cytoplasm"/>
    <property type="evidence" value="ECO:0007669"/>
    <property type="project" value="InterPro"/>
</dbReference>
<dbReference type="InterPro" id="IPR010551">
    <property type="entry name" value="G6P_isomerase_prok"/>
</dbReference>
<comment type="similarity">
    <text evidence="2">Belongs to the archaeal-type GPI family.</text>
</comment>
<sequence>MALKKEDYPISVQFDFNTGVFEPQEKSVERKVSDMVKMFHDKTAVESMIKAGDPLVYEIFYYGFKTSASDMALGTTRIQPGKVGDEYYMTKGHFHEAFDQPEIYFCVKGEGYLLMETREGEFQAEKWTPGTISHIPPMWAHRVVNTGKEPLVFVATYHLAAGHTYTEVEEKGFLKCLVEKDGKATFVLNDKRK</sequence>
<dbReference type="GO" id="GO:0004347">
    <property type="term" value="F:glucose-6-phosphate isomerase activity"/>
    <property type="evidence" value="ECO:0007669"/>
    <property type="project" value="UniProtKB-EC"/>
</dbReference>
<proteinExistence type="inferred from homology"/>
<evidence type="ECO:0000256" key="5">
    <source>
        <dbReference type="ARBA" id="ARBA00023152"/>
    </source>
</evidence>
<comment type="caution">
    <text evidence="8">The sequence shown here is derived from an EMBL/GenBank/DDBJ whole genome shotgun (WGS) entry which is preliminary data.</text>
</comment>
<evidence type="ECO:0000256" key="4">
    <source>
        <dbReference type="ARBA" id="ARBA00022432"/>
    </source>
</evidence>
<comment type="catalytic activity">
    <reaction evidence="6">
        <text>alpha-D-glucose 6-phosphate = beta-D-fructose 6-phosphate</text>
        <dbReference type="Rhea" id="RHEA:11816"/>
        <dbReference type="ChEBI" id="CHEBI:57634"/>
        <dbReference type="ChEBI" id="CHEBI:58225"/>
        <dbReference type="EC" id="5.3.1.9"/>
    </reaction>
</comment>
<keyword evidence="9" id="KW-1185">Reference proteome</keyword>
<protein>
    <recommendedName>
        <fullName evidence="3">glucose-6-phosphate isomerase</fullName>
        <ecNumber evidence="3">5.3.1.9</ecNumber>
    </recommendedName>
</protein>
<evidence type="ECO:0000313" key="9">
    <source>
        <dbReference type="Proteomes" id="UP000256388"/>
    </source>
</evidence>
<dbReference type="Gene3D" id="2.60.120.10">
    <property type="entry name" value="Jelly Rolls"/>
    <property type="match status" value="1"/>
</dbReference>
<name>A0A347ZQZ0_9CHLR</name>
<evidence type="ECO:0000256" key="2">
    <source>
        <dbReference type="ARBA" id="ARBA00006542"/>
    </source>
</evidence>
<accession>A0A347ZQZ0</accession>
<dbReference type="EC" id="5.3.1.9" evidence="3"/>
<keyword evidence="4" id="KW-0312">Gluconeogenesis</keyword>
<dbReference type="Pfam" id="PF06560">
    <property type="entry name" value="GPI"/>
    <property type="match status" value="1"/>
</dbReference>
<dbReference type="InterPro" id="IPR014710">
    <property type="entry name" value="RmlC-like_jellyroll"/>
</dbReference>
<dbReference type="RefSeq" id="WP_116224842.1">
    <property type="nucleotide sequence ID" value="NZ_AP018437.1"/>
</dbReference>
<dbReference type="SUPFAM" id="SSF51182">
    <property type="entry name" value="RmlC-like cupins"/>
    <property type="match status" value="1"/>
</dbReference>
<feature type="domain" description="Glucose-6-phosphate isomerase prokaryote" evidence="7">
    <location>
        <begin position="30"/>
        <end position="187"/>
    </location>
</feature>
<reference evidence="8 9" key="1">
    <citation type="submission" date="2018-08" db="EMBL/GenBank/DDBJ databases">
        <title>Genomic Encyclopedia of Type Strains, Phase IV (KMG-IV): sequencing the most valuable type-strain genomes for metagenomic binning, comparative biology and taxonomic classification.</title>
        <authorList>
            <person name="Goeker M."/>
        </authorList>
    </citation>
    <scope>NUCLEOTIDE SEQUENCE [LARGE SCALE GENOMIC DNA]</scope>
    <source>
        <strain evidence="8 9">DSM 23923</strain>
    </source>
</reference>
<dbReference type="GO" id="GO:0006094">
    <property type="term" value="P:gluconeogenesis"/>
    <property type="evidence" value="ECO:0007669"/>
    <property type="project" value="UniProtKB-KW"/>
</dbReference>
<keyword evidence="8" id="KW-0413">Isomerase</keyword>
<dbReference type="EMBL" id="QUMS01000001">
    <property type="protein sequence ID" value="REG11725.1"/>
    <property type="molecule type" value="Genomic_DNA"/>
</dbReference>
<evidence type="ECO:0000256" key="6">
    <source>
        <dbReference type="ARBA" id="ARBA00029321"/>
    </source>
</evidence>
<dbReference type="GO" id="GO:0006096">
    <property type="term" value="P:glycolytic process"/>
    <property type="evidence" value="ECO:0007669"/>
    <property type="project" value="UniProtKB-UniPathway"/>
</dbReference>
<dbReference type="UniPathway" id="UPA00109">
    <property type="reaction ID" value="UER00181"/>
</dbReference>
<evidence type="ECO:0000259" key="7">
    <source>
        <dbReference type="Pfam" id="PF06560"/>
    </source>
</evidence>
<gene>
    <name evidence="8" type="ORF">DFR64_1617</name>
</gene>
<dbReference type="Proteomes" id="UP000256388">
    <property type="component" value="Unassembled WGS sequence"/>
</dbReference>
<keyword evidence="5" id="KW-0324">Glycolysis</keyword>
<dbReference type="CDD" id="cd02218">
    <property type="entry name" value="cupin_PGI"/>
    <property type="match status" value="1"/>
</dbReference>
<evidence type="ECO:0000256" key="3">
    <source>
        <dbReference type="ARBA" id="ARBA00011952"/>
    </source>
</evidence>
<evidence type="ECO:0000313" key="8">
    <source>
        <dbReference type="EMBL" id="REG11725.1"/>
    </source>
</evidence>
<organism evidence="8 9">
    <name type="scientific">Pelolinea submarina</name>
    <dbReference type="NCBI Taxonomy" id="913107"/>
    <lineage>
        <taxon>Bacteria</taxon>
        <taxon>Bacillati</taxon>
        <taxon>Chloroflexota</taxon>
        <taxon>Anaerolineae</taxon>
        <taxon>Anaerolineales</taxon>
        <taxon>Anaerolineaceae</taxon>
        <taxon>Pelolinea</taxon>
    </lineage>
</organism>
<evidence type="ECO:0000256" key="1">
    <source>
        <dbReference type="ARBA" id="ARBA00004926"/>
    </source>
</evidence>
<dbReference type="InterPro" id="IPR011051">
    <property type="entry name" value="RmlC_Cupin_sf"/>
</dbReference>